<name>A0A0N0ZB91_9GAMM</name>
<dbReference type="OrthoDB" id="580775at2"/>
<gene>
    <name evidence="1" type="ORF">M992_1572</name>
</gene>
<proteinExistence type="predicted"/>
<dbReference type="NCBIfam" id="TIGR02304">
    <property type="entry name" value="aden_form_hyp"/>
    <property type="match status" value="1"/>
</dbReference>
<accession>A0A0N0ZB91</accession>
<dbReference type="RefSeq" id="WP_053908036.1">
    <property type="nucleotide sequence ID" value="NZ_CAWMUS010000016.1"/>
</dbReference>
<dbReference type="PANTHER" id="PTHR36932:SF1">
    <property type="entry name" value="CAPSULAR POLYSACCHARIDE BIOSYNTHESIS PROTEIN"/>
    <property type="match status" value="1"/>
</dbReference>
<sequence>MLATLWHYWRASQRSFADRSALEAHQQAAFQRHAQRILTKSRYFAPYVGKPLAEYPLMNKQIMMENFDEMNTAGLSADILIDCAQRSEESRNFSPTVGKYSVGLSSGTSGRRGLFVVSPREQHIWSGAMLAKMLPNGLFHGERVALFLRANNNLYESVNNRWLSFRFYDLMADFQQQLAQLAVYQPTIIVAPAQVLCAIAKVCQRQKIRLSTKKVISVAEVLQPHDKQFLAQTFSCVAEVYQATEGFLGCTCAHGTLHLNEAFLHIEPKWLDSHRFSPIITDFTRETQPIIRYQLDDILVIRTTPCPCGDPQIAIETIEGRCDDQLQLKDKTGHPITIFADPCARLIANQLPLTADFRLIQHGSHLTLQGECNLSQLSECQHKLMDYFKQQGADTEILGWTLQPAMIESHLANKRRRIMRREEA</sequence>
<dbReference type="Proteomes" id="UP000053226">
    <property type="component" value="Unassembled WGS sequence"/>
</dbReference>
<protein>
    <submittedName>
        <fullName evidence="1">Adenylate-forming enzyme</fullName>
    </submittedName>
</protein>
<evidence type="ECO:0000313" key="1">
    <source>
        <dbReference type="EMBL" id="KPD03076.1"/>
    </source>
</evidence>
<dbReference type="AlphaFoldDB" id="A0A0N0ZB91"/>
<evidence type="ECO:0000313" key="2">
    <source>
        <dbReference type="Proteomes" id="UP000053226"/>
    </source>
</evidence>
<dbReference type="InterPro" id="IPR012685">
    <property type="entry name" value="CHP02304_F390_synth-rel"/>
</dbReference>
<dbReference type="InterPro" id="IPR042099">
    <property type="entry name" value="ANL_N_sf"/>
</dbReference>
<organism evidence="1 2">
    <name type="scientific">Moellerella wisconsensis ATCC 35017</name>
    <dbReference type="NCBI Taxonomy" id="1354267"/>
    <lineage>
        <taxon>Bacteria</taxon>
        <taxon>Pseudomonadati</taxon>
        <taxon>Pseudomonadota</taxon>
        <taxon>Gammaproteobacteria</taxon>
        <taxon>Enterobacterales</taxon>
        <taxon>Morganellaceae</taxon>
        <taxon>Moellerella</taxon>
    </lineage>
</organism>
<dbReference type="PANTHER" id="PTHR36932">
    <property type="entry name" value="CAPSULAR POLYSACCHARIDE BIOSYNTHESIS PROTEIN"/>
    <property type="match status" value="1"/>
</dbReference>
<comment type="caution">
    <text evidence="1">The sequence shown here is derived from an EMBL/GenBank/DDBJ whole genome shotgun (WGS) entry which is preliminary data.</text>
</comment>
<dbReference type="SUPFAM" id="SSF56801">
    <property type="entry name" value="Acetyl-CoA synthetase-like"/>
    <property type="match status" value="1"/>
</dbReference>
<dbReference type="Gene3D" id="3.40.50.12780">
    <property type="entry name" value="N-terminal domain of ligase-like"/>
    <property type="match status" value="1"/>
</dbReference>
<reference evidence="1 2" key="1">
    <citation type="submission" date="2015-07" db="EMBL/GenBank/DDBJ databases">
        <title>ATOL: Assembling a taxonomically balanced genome-scale reconstruction of the evolutionary history of the Enterobacteriaceae.</title>
        <authorList>
            <person name="Plunkett G.III."/>
            <person name="Neeno-Eckwall E.C."/>
            <person name="Glasner J.D."/>
            <person name="Perna N.T."/>
        </authorList>
    </citation>
    <scope>NUCLEOTIDE SEQUENCE [LARGE SCALE GENOMIC DNA]</scope>
    <source>
        <strain evidence="1 2">ATCC 35017</strain>
    </source>
</reference>
<keyword evidence="2" id="KW-1185">Reference proteome</keyword>
<dbReference type="InterPro" id="IPR053158">
    <property type="entry name" value="CapK_Type1_Caps_Biosynth"/>
</dbReference>
<dbReference type="EMBL" id="LGAA01000016">
    <property type="protein sequence ID" value="KPD03076.1"/>
    <property type="molecule type" value="Genomic_DNA"/>
</dbReference>